<comment type="subcellular location">
    <subcellularLocation>
        <location evidence="1">Cytoplasm</location>
        <location evidence="1">Cytoskeleton</location>
        <location evidence="1">Microtubule organizing center</location>
        <location evidence="1">Centrosome</location>
    </subcellularLocation>
</comment>
<feature type="compositionally biased region" description="Basic and acidic residues" evidence="6">
    <location>
        <begin position="234"/>
        <end position="243"/>
    </location>
</feature>
<protein>
    <recommendedName>
        <fullName evidence="5">Cilia-and flagella-associated protein 96</fullName>
    </recommendedName>
</protein>
<feature type="region of interest" description="Disordered" evidence="6">
    <location>
        <begin position="222"/>
        <end position="252"/>
    </location>
</feature>
<keyword evidence="2" id="KW-0963">Cytoplasm</keyword>
<keyword evidence="3" id="KW-0206">Cytoskeleton</keyword>
<dbReference type="InterPro" id="IPR029358">
    <property type="entry name" value="CFAP96"/>
</dbReference>
<evidence type="ECO:0000256" key="1">
    <source>
        <dbReference type="ARBA" id="ARBA00004300"/>
    </source>
</evidence>
<evidence type="ECO:0000256" key="5">
    <source>
        <dbReference type="ARBA" id="ARBA00035693"/>
    </source>
</evidence>
<evidence type="ECO:0000256" key="2">
    <source>
        <dbReference type="ARBA" id="ARBA00022490"/>
    </source>
</evidence>
<dbReference type="GO" id="GO:0005813">
    <property type="term" value="C:centrosome"/>
    <property type="evidence" value="ECO:0007669"/>
    <property type="project" value="UniProtKB-SubCell"/>
</dbReference>
<comment type="similarity">
    <text evidence="4">Belongs to the CFAP96 family.</text>
</comment>
<dbReference type="AlphaFoldDB" id="A0AAE1A6C4"/>
<sequence length="336" mass="36868">MGDKGGKNDMERVGLFQEMTYVTIGDKYRSAGTGVFNEPAGKGKQMLPGGSKDKSAKQDGYFAEKYGRVMEGEAYSDPVKLRRRHRMAEAKKNISKAFLPTNGKKAMNGLGTFFGTLGGNVPAFSPVSKGKGSSKNPLKNVLTNPGKRGTGYGYISVTLGKYPNSMPDPYDNDKQIFRHSADDYNKGMQLLKKEVTQHKSQMKAGAFHLNMHPTDYFDNNPYKSDKPLPPVRKSAGDVTRKDGLPPFKPSNPGKLLAGMKAGTFDPYPSHSADAYGIKYRRPVHVVNKTGRTFMPSQGPKSTPCNSIVNQNVVRSVNITNYRAITYKNPYMPSSSA</sequence>
<keyword evidence="8" id="KW-1185">Reference proteome</keyword>
<accession>A0AAE1A6C4</accession>
<dbReference type="GO" id="GO:0005881">
    <property type="term" value="C:cytoplasmic microtubule"/>
    <property type="evidence" value="ECO:0007669"/>
    <property type="project" value="TreeGrafter"/>
</dbReference>
<evidence type="ECO:0000256" key="6">
    <source>
        <dbReference type="SAM" id="MobiDB-lite"/>
    </source>
</evidence>
<dbReference type="PANTHER" id="PTHR31144:SF1">
    <property type="entry name" value="UPF0602 PROTEIN C4ORF47"/>
    <property type="match status" value="1"/>
</dbReference>
<dbReference type="EMBL" id="JAWDGP010002535">
    <property type="protein sequence ID" value="KAK3782139.1"/>
    <property type="molecule type" value="Genomic_DNA"/>
</dbReference>
<dbReference type="PANTHER" id="PTHR31144">
    <property type="entry name" value="UPF0602 PROTEIN C4ORF47"/>
    <property type="match status" value="1"/>
</dbReference>
<evidence type="ECO:0000313" key="7">
    <source>
        <dbReference type="EMBL" id="KAK3782139.1"/>
    </source>
</evidence>
<comment type="caution">
    <text evidence="7">The sequence shown here is derived from an EMBL/GenBank/DDBJ whole genome shotgun (WGS) entry which is preliminary data.</text>
</comment>
<dbReference type="Pfam" id="PF15239">
    <property type="entry name" value="CFAP96-like"/>
    <property type="match status" value="1"/>
</dbReference>
<gene>
    <name evidence="7" type="ORF">RRG08_032897</name>
</gene>
<dbReference type="Proteomes" id="UP001283361">
    <property type="component" value="Unassembled WGS sequence"/>
</dbReference>
<proteinExistence type="inferred from homology"/>
<evidence type="ECO:0000256" key="4">
    <source>
        <dbReference type="ARBA" id="ARBA00035656"/>
    </source>
</evidence>
<evidence type="ECO:0000313" key="8">
    <source>
        <dbReference type="Proteomes" id="UP001283361"/>
    </source>
</evidence>
<reference evidence="7" key="1">
    <citation type="journal article" date="2023" name="G3 (Bethesda)">
        <title>A reference genome for the long-term kleptoplast-retaining sea slug Elysia crispata morphotype clarki.</title>
        <authorList>
            <person name="Eastman K.E."/>
            <person name="Pendleton A.L."/>
            <person name="Shaikh M.A."/>
            <person name="Suttiyut T."/>
            <person name="Ogas R."/>
            <person name="Tomko P."/>
            <person name="Gavelis G."/>
            <person name="Widhalm J.R."/>
            <person name="Wisecaver J.H."/>
        </authorList>
    </citation>
    <scope>NUCLEOTIDE SEQUENCE</scope>
    <source>
        <strain evidence="7">ECLA1</strain>
    </source>
</reference>
<organism evidence="7 8">
    <name type="scientific">Elysia crispata</name>
    <name type="common">lettuce slug</name>
    <dbReference type="NCBI Taxonomy" id="231223"/>
    <lineage>
        <taxon>Eukaryota</taxon>
        <taxon>Metazoa</taxon>
        <taxon>Spiralia</taxon>
        <taxon>Lophotrochozoa</taxon>
        <taxon>Mollusca</taxon>
        <taxon>Gastropoda</taxon>
        <taxon>Heterobranchia</taxon>
        <taxon>Euthyneura</taxon>
        <taxon>Panpulmonata</taxon>
        <taxon>Sacoglossa</taxon>
        <taxon>Placobranchoidea</taxon>
        <taxon>Plakobranchidae</taxon>
        <taxon>Elysia</taxon>
    </lineage>
</organism>
<name>A0AAE1A6C4_9GAST</name>
<evidence type="ECO:0000256" key="3">
    <source>
        <dbReference type="ARBA" id="ARBA00023212"/>
    </source>
</evidence>